<reference evidence="7" key="1">
    <citation type="journal article" date="2019" name="Int. J. Syst. Evol. Microbiol.">
        <title>The Global Catalogue of Microorganisms (GCM) 10K type strain sequencing project: providing services to taxonomists for standard genome sequencing and annotation.</title>
        <authorList>
            <consortium name="The Broad Institute Genomics Platform"/>
            <consortium name="The Broad Institute Genome Sequencing Center for Infectious Disease"/>
            <person name="Wu L."/>
            <person name="Ma J."/>
        </authorList>
    </citation>
    <scope>NUCLEOTIDE SEQUENCE [LARGE SCALE GENOMIC DNA]</scope>
    <source>
        <strain evidence="7">NBRC 112502</strain>
    </source>
</reference>
<feature type="domain" description="Aldehyde dehydrogenase" evidence="5">
    <location>
        <begin position="18"/>
        <end position="472"/>
    </location>
</feature>
<keyword evidence="7" id="KW-1185">Reference proteome</keyword>
<dbReference type="SUPFAM" id="SSF53720">
    <property type="entry name" value="ALDH-like"/>
    <property type="match status" value="1"/>
</dbReference>
<dbReference type="InterPro" id="IPR016163">
    <property type="entry name" value="Ald_DH_C"/>
</dbReference>
<dbReference type="InterPro" id="IPR015590">
    <property type="entry name" value="Aldehyde_DH_dom"/>
</dbReference>
<accession>A0ABQ6A980</accession>
<dbReference type="RefSeq" id="WP_284257886.1">
    <property type="nucleotide sequence ID" value="NZ_BSOS01000059.1"/>
</dbReference>
<dbReference type="Gene3D" id="3.40.309.10">
    <property type="entry name" value="Aldehyde Dehydrogenase, Chain A, domain 2"/>
    <property type="match status" value="1"/>
</dbReference>
<gene>
    <name evidence="6" type="primary">gabD-3</name>
    <name evidence="6" type="ORF">GCM10010909_18430</name>
</gene>
<dbReference type="EMBL" id="BSOS01000059">
    <property type="protein sequence ID" value="GLR67162.1"/>
    <property type="molecule type" value="Genomic_DNA"/>
</dbReference>
<dbReference type="InterPro" id="IPR029510">
    <property type="entry name" value="Ald_DH_CS_GLU"/>
</dbReference>
<name>A0ABQ6A980_9PROT</name>
<dbReference type="PANTHER" id="PTHR43353:SF5">
    <property type="entry name" value="SUCCINATE-SEMIALDEHYDE DEHYDROGENASE, MITOCHONDRIAL"/>
    <property type="match status" value="1"/>
</dbReference>
<organism evidence="6 7">
    <name type="scientific">Acidocella aquatica</name>
    <dbReference type="NCBI Taxonomy" id="1922313"/>
    <lineage>
        <taxon>Bacteria</taxon>
        <taxon>Pseudomonadati</taxon>
        <taxon>Pseudomonadota</taxon>
        <taxon>Alphaproteobacteria</taxon>
        <taxon>Acetobacterales</taxon>
        <taxon>Acidocellaceae</taxon>
        <taxon>Acidocella</taxon>
    </lineage>
</organism>
<dbReference type="PANTHER" id="PTHR43353">
    <property type="entry name" value="SUCCINATE-SEMIALDEHYDE DEHYDROGENASE, MITOCHONDRIAL"/>
    <property type="match status" value="1"/>
</dbReference>
<dbReference type="Pfam" id="PF00171">
    <property type="entry name" value="Aldedh"/>
    <property type="match status" value="1"/>
</dbReference>
<dbReference type="Gene3D" id="3.40.605.10">
    <property type="entry name" value="Aldehyde Dehydrogenase, Chain A, domain 1"/>
    <property type="match status" value="1"/>
</dbReference>
<dbReference type="InterPro" id="IPR050740">
    <property type="entry name" value="Aldehyde_DH_Superfamily"/>
</dbReference>
<dbReference type="InterPro" id="IPR016160">
    <property type="entry name" value="Ald_DH_CS_CYS"/>
</dbReference>
<comment type="similarity">
    <text evidence="1 4">Belongs to the aldehyde dehydrogenase family.</text>
</comment>
<dbReference type="InterPro" id="IPR016162">
    <property type="entry name" value="Ald_DH_N"/>
</dbReference>
<evidence type="ECO:0000313" key="7">
    <source>
        <dbReference type="Proteomes" id="UP001156641"/>
    </source>
</evidence>
<evidence type="ECO:0000313" key="6">
    <source>
        <dbReference type="EMBL" id="GLR67162.1"/>
    </source>
</evidence>
<comment type="caution">
    <text evidence="6">The sequence shown here is derived from an EMBL/GenBank/DDBJ whole genome shotgun (WGS) entry which is preliminary data.</text>
</comment>
<evidence type="ECO:0000256" key="4">
    <source>
        <dbReference type="RuleBase" id="RU003345"/>
    </source>
</evidence>
<dbReference type="PROSITE" id="PS00070">
    <property type="entry name" value="ALDEHYDE_DEHYDR_CYS"/>
    <property type="match status" value="1"/>
</dbReference>
<feature type="active site" evidence="3">
    <location>
        <position position="249"/>
    </location>
</feature>
<evidence type="ECO:0000256" key="2">
    <source>
        <dbReference type="ARBA" id="ARBA00023002"/>
    </source>
</evidence>
<dbReference type="Proteomes" id="UP001156641">
    <property type="component" value="Unassembled WGS sequence"/>
</dbReference>
<proteinExistence type="inferred from homology"/>
<sequence length="478" mass="50432">MYQNYGLFIDGVWLGVGQGERIEVVDPGTGAGLGDVPGASLADAGEALASAGRGLALWRATPAWTRADFLHHAADVMRARTEEAARMITLESGKPLAQARREWTMSADQFRWFGEEARRIYGRIVESRAPGGRIEVLHEPVGIVAAFTAWNFPAVLAARKLAPALAAGCAVILRPSSEVPGTAMVMIDCLREAGLPKGVVNLLVGPVATTYAPLVASPAVRKVTLTGSTAIGRQMLHDAADTVKRTSMELGGNAPMVVFEDADMEAALDLAVPAKFANAGQVCVAPDRFYVHESLHGRFVSGFVARARALRLGHGLDEATQMGPLINPRRVSAIAEVVADAQRRGGRIETGGSPPQMESNGYFFSPTVISGLPDDAKALADENFGPIAAITPFASDEEVYHRANDSSFGLAAYVFTKSPARVREAVARMEAGMVGVNSFALSAAEAPFGGIKESGTGREGGSEGILEFLNVKLAHVAL</sequence>
<dbReference type="CDD" id="cd07103">
    <property type="entry name" value="ALDH_F5_SSADH_GabD"/>
    <property type="match status" value="1"/>
</dbReference>
<dbReference type="PROSITE" id="PS00687">
    <property type="entry name" value="ALDEHYDE_DEHYDR_GLU"/>
    <property type="match status" value="1"/>
</dbReference>
<evidence type="ECO:0000259" key="5">
    <source>
        <dbReference type="Pfam" id="PF00171"/>
    </source>
</evidence>
<dbReference type="InterPro" id="IPR016161">
    <property type="entry name" value="Ald_DH/histidinol_DH"/>
</dbReference>
<protein>
    <submittedName>
        <fullName evidence="6">NAD-dependent succinate-semialdehyde dehydrogenase</fullName>
    </submittedName>
</protein>
<keyword evidence="2 4" id="KW-0560">Oxidoreductase</keyword>
<evidence type="ECO:0000256" key="3">
    <source>
        <dbReference type="PROSITE-ProRule" id="PRU10007"/>
    </source>
</evidence>
<evidence type="ECO:0000256" key="1">
    <source>
        <dbReference type="ARBA" id="ARBA00009986"/>
    </source>
</evidence>